<evidence type="ECO:0000313" key="1">
    <source>
        <dbReference type="Proteomes" id="UP000887580"/>
    </source>
</evidence>
<reference evidence="2" key="1">
    <citation type="submission" date="2022-11" db="UniProtKB">
        <authorList>
            <consortium name="WormBaseParasite"/>
        </authorList>
    </citation>
    <scope>IDENTIFICATION</scope>
</reference>
<name>A0AC35GRJ5_9BILA</name>
<dbReference type="WBParaSite" id="PS1159_v2.g8037.t1">
    <property type="protein sequence ID" value="PS1159_v2.g8037.t1"/>
    <property type="gene ID" value="PS1159_v2.g8037"/>
</dbReference>
<dbReference type="Proteomes" id="UP000887580">
    <property type="component" value="Unplaced"/>
</dbReference>
<accession>A0AC35GRJ5</accession>
<organism evidence="1 2">
    <name type="scientific">Panagrolaimus sp. PS1159</name>
    <dbReference type="NCBI Taxonomy" id="55785"/>
    <lineage>
        <taxon>Eukaryota</taxon>
        <taxon>Metazoa</taxon>
        <taxon>Ecdysozoa</taxon>
        <taxon>Nematoda</taxon>
        <taxon>Chromadorea</taxon>
        <taxon>Rhabditida</taxon>
        <taxon>Tylenchina</taxon>
        <taxon>Panagrolaimomorpha</taxon>
        <taxon>Panagrolaimoidea</taxon>
        <taxon>Panagrolaimidae</taxon>
        <taxon>Panagrolaimus</taxon>
    </lineage>
</organism>
<protein>
    <submittedName>
        <fullName evidence="2">Uncharacterized protein</fullName>
    </submittedName>
</protein>
<proteinExistence type="predicted"/>
<sequence>MKINFVLLLFLLQLTAVNAIQEEDDDKPFDLSMADNPEQFKELFLAQKGDPEKSLIIFRALMLQGFTDDVVINMFKPIIISSLYDDYFPAQKEVLRVLDLLAESRINQIDEEIIEALIQKFLQSRNVEILIKVLPLLTKIIEKDSKIRDFALSLHIDEHLFPLTAFKDPSSCP</sequence>
<evidence type="ECO:0000313" key="2">
    <source>
        <dbReference type="WBParaSite" id="PS1159_v2.g8037.t1"/>
    </source>
</evidence>